<feature type="compositionally biased region" description="Polar residues" evidence="1">
    <location>
        <begin position="237"/>
        <end position="250"/>
    </location>
</feature>
<organism evidence="2 3">
    <name type="scientific">Trichogramma kaykai</name>
    <dbReference type="NCBI Taxonomy" id="54128"/>
    <lineage>
        <taxon>Eukaryota</taxon>
        <taxon>Metazoa</taxon>
        <taxon>Ecdysozoa</taxon>
        <taxon>Arthropoda</taxon>
        <taxon>Hexapoda</taxon>
        <taxon>Insecta</taxon>
        <taxon>Pterygota</taxon>
        <taxon>Neoptera</taxon>
        <taxon>Endopterygota</taxon>
        <taxon>Hymenoptera</taxon>
        <taxon>Apocrita</taxon>
        <taxon>Proctotrupomorpha</taxon>
        <taxon>Chalcidoidea</taxon>
        <taxon>Trichogrammatidae</taxon>
        <taxon>Trichogramma</taxon>
    </lineage>
</organism>
<dbReference type="AlphaFoldDB" id="A0ABD2WYZ4"/>
<protein>
    <submittedName>
        <fullName evidence="2">Uncharacterized protein</fullName>
    </submittedName>
</protein>
<comment type="caution">
    <text evidence="2">The sequence shown here is derived from an EMBL/GenBank/DDBJ whole genome shotgun (WGS) entry which is preliminary data.</text>
</comment>
<keyword evidence="3" id="KW-1185">Reference proteome</keyword>
<name>A0ABD2WYZ4_9HYME</name>
<proteinExistence type="predicted"/>
<feature type="region of interest" description="Disordered" evidence="1">
    <location>
        <begin position="208"/>
        <end position="250"/>
    </location>
</feature>
<dbReference type="Proteomes" id="UP001627154">
    <property type="component" value="Unassembled WGS sequence"/>
</dbReference>
<evidence type="ECO:0000256" key="1">
    <source>
        <dbReference type="SAM" id="MobiDB-lite"/>
    </source>
</evidence>
<evidence type="ECO:0000313" key="2">
    <source>
        <dbReference type="EMBL" id="KAL3398364.1"/>
    </source>
</evidence>
<sequence>MQDSTEHREEGPVIYPILARRPDKTIMRDLRDIRKHQEEDEHLQRLRNTADQKVVKNDKGIYQYRTRDVNVVAARSNVCITIEYVDSAETLIIPSTSRRRRYDQQDEANMTVAEINAKRARILGWNQEVLAAARRITADEEKEPRLAALAKLPDAVELQRETTTTTWNVPAPSPSIITISDDYSLVSDKSLTDYIVADIKRRIAAELKKQRRRRTHTKSAGEPDSGSTRHTDDELGYTSNSGYCGKSLND</sequence>
<gene>
    <name evidence="2" type="ORF">TKK_007537</name>
</gene>
<dbReference type="EMBL" id="JBJJXI010000059">
    <property type="protein sequence ID" value="KAL3398364.1"/>
    <property type="molecule type" value="Genomic_DNA"/>
</dbReference>
<reference evidence="2 3" key="1">
    <citation type="journal article" date="2024" name="bioRxiv">
        <title>A reference genome for Trichogramma kaykai: A tiny desert-dwelling parasitoid wasp with competing sex-ratio distorters.</title>
        <authorList>
            <person name="Culotta J."/>
            <person name="Lindsey A.R."/>
        </authorList>
    </citation>
    <scope>NUCLEOTIDE SEQUENCE [LARGE SCALE GENOMIC DNA]</scope>
    <source>
        <strain evidence="2 3">KSX58</strain>
    </source>
</reference>
<accession>A0ABD2WYZ4</accession>
<evidence type="ECO:0000313" key="3">
    <source>
        <dbReference type="Proteomes" id="UP001627154"/>
    </source>
</evidence>